<geneLocation type="plasmid" evidence="3">
    <name>pPNK</name>
</geneLocation>
<organism evidence="2 3">
    <name type="scientific">Candidatus Protochlamydia naegleriophila</name>
    <dbReference type="NCBI Taxonomy" id="389348"/>
    <lineage>
        <taxon>Bacteria</taxon>
        <taxon>Pseudomonadati</taxon>
        <taxon>Chlamydiota</taxon>
        <taxon>Chlamydiia</taxon>
        <taxon>Parachlamydiales</taxon>
        <taxon>Parachlamydiaceae</taxon>
        <taxon>Candidatus Protochlamydia</taxon>
    </lineage>
</organism>
<gene>
    <name evidence="2" type="ORF">PNK_p0070</name>
</gene>
<protein>
    <submittedName>
        <fullName evidence="2">Putative membrane protein</fullName>
    </submittedName>
</protein>
<reference evidence="3" key="1">
    <citation type="submission" date="2015-09" db="EMBL/GenBank/DDBJ databases">
        <authorList>
            <person name="Bertelli C."/>
        </authorList>
    </citation>
    <scope>NUCLEOTIDE SEQUENCE [LARGE SCALE GENOMIC DNA]</scope>
    <source>
        <strain evidence="3">KNic</strain>
        <plasmid evidence="3">pPNK</plasmid>
    </source>
</reference>
<keyword evidence="3" id="KW-1185">Reference proteome</keyword>
<dbReference type="Proteomes" id="UP000069902">
    <property type="component" value="Plasmid pPNK"/>
</dbReference>
<dbReference type="KEGG" id="pnl:PNK_p0070"/>
<dbReference type="InParanoid" id="A0A0U5CST2"/>
<keyword evidence="1" id="KW-1133">Transmembrane helix</keyword>
<keyword evidence="1" id="KW-0812">Transmembrane</keyword>
<sequence length="192" mass="22054">MHTSLIIFPFFILLSLLYGIYAQKLPSFTVDEIKPFLDQIDAKHEKRVRRIWLISFCLAIVLTVVNTLTGLMELTLRSQTFNIFLYPLIIFLAVTPGPWIIYHCAYKKKGTAWLLVVIFSKTIVLVVSIFKILGQAALLDSLDWLNIALPFSIDAFFWVSCIKLYRVNSKIEYQIVLALKHKYGTDANGFCL</sequence>
<accession>A0A0U5CST2</accession>
<name>A0A0U5CST2_9BACT</name>
<feature type="transmembrane region" description="Helical" evidence="1">
    <location>
        <begin position="144"/>
        <end position="165"/>
    </location>
</feature>
<evidence type="ECO:0000313" key="3">
    <source>
        <dbReference type="Proteomes" id="UP000069902"/>
    </source>
</evidence>
<evidence type="ECO:0000313" key="2">
    <source>
        <dbReference type="EMBL" id="CUI18124.1"/>
    </source>
</evidence>
<dbReference type="AlphaFoldDB" id="A0A0U5CST2"/>
<feature type="transmembrane region" description="Helical" evidence="1">
    <location>
        <begin position="6"/>
        <end position="22"/>
    </location>
</feature>
<dbReference type="PATRIC" id="fig|389348.3.peg.2835"/>
<feature type="transmembrane region" description="Helical" evidence="1">
    <location>
        <begin position="83"/>
        <end position="102"/>
    </location>
</feature>
<dbReference type="EMBL" id="LN879503">
    <property type="protein sequence ID" value="CUI18124.1"/>
    <property type="molecule type" value="Genomic_DNA"/>
</dbReference>
<evidence type="ECO:0000256" key="1">
    <source>
        <dbReference type="SAM" id="Phobius"/>
    </source>
</evidence>
<feature type="transmembrane region" description="Helical" evidence="1">
    <location>
        <begin position="51"/>
        <end position="71"/>
    </location>
</feature>
<feature type="transmembrane region" description="Helical" evidence="1">
    <location>
        <begin position="114"/>
        <end position="138"/>
    </location>
</feature>
<keyword evidence="1" id="KW-0472">Membrane</keyword>
<proteinExistence type="predicted"/>
<dbReference type="RefSeq" id="WP_059062558.1">
    <property type="nucleotide sequence ID" value="NZ_LN879503.1"/>
</dbReference>